<reference evidence="3 4" key="1">
    <citation type="submission" date="2019-01" db="EMBL/GenBank/DDBJ databases">
        <authorList>
            <person name="Chen W.-M."/>
        </authorList>
    </citation>
    <scope>NUCLEOTIDE SEQUENCE [LARGE SCALE GENOMIC DNA]</scope>
    <source>
        <strain evidence="3 4">TLA-22</strain>
    </source>
</reference>
<dbReference type="RefSeq" id="WP_127690304.1">
    <property type="nucleotide sequence ID" value="NZ_RZUL01000002.1"/>
</dbReference>
<feature type="compositionally biased region" description="Low complexity" evidence="1">
    <location>
        <begin position="44"/>
        <end position="58"/>
    </location>
</feature>
<accession>A0A437J9H7</accession>
<dbReference type="AlphaFoldDB" id="A0A437J9H7"/>
<dbReference type="OrthoDB" id="7580506at2"/>
<feature type="region of interest" description="Disordered" evidence="1">
    <location>
        <begin position="38"/>
        <end position="89"/>
    </location>
</feature>
<dbReference type="InterPro" id="IPR041649">
    <property type="entry name" value="NepR"/>
</dbReference>
<keyword evidence="4" id="KW-1185">Reference proteome</keyword>
<gene>
    <name evidence="3" type="ORF">ENE74_07825</name>
</gene>
<dbReference type="Proteomes" id="UP000282977">
    <property type="component" value="Unassembled WGS sequence"/>
</dbReference>
<dbReference type="Pfam" id="PF18557">
    <property type="entry name" value="NepR"/>
    <property type="match status" value="1"/>
</dbReference>
<evidence type="ECO:0000313" key="3">
    <source>
        <dbReference type="EMBL" id="RVT42124.1"/>
    </source>
</evidence>
<organism evidence="3 4">
    <name type="scientific">Sphingobium algorifonticola</name>
    <dbReference type="NCBI Taxonomy" id="2008318"/>
    <lineage>
        <taxon>Bacteria</taxon>
        <taxon>Pseudomonadati</taxon>
        <taxon>Pseudomonadota</taxon>
        <taxon>Alphaproteobacteria</taxon>
        <taxon>Sphingomonadales</taxon>
        <taxon>Sphingomonadaceae</taxon>
        <taxon>Sphingobium</taxon>
    </lineage>
</organism>
<evidence type="ECO:0000256" key="1">
    <source>
        <dbReference type="SAM" id="MobiDB-lite"/>
    </source>
</evidence>
<dbReference type="EMBL" id="RZUL01000002">
    <property type="protein sequence ID" value="RVT42124.1"/>
    <property type="molecule type" value="Genomic_DNA"/>
</dbReference>
<name>A0A437J9H7_9SPHN</name>
<evidence type="ECO:0000313" key="4">
    <source>
        <dbReference type="Proteomes" id="UP000282977"/>
    </source>
</evidence>
<feature type="domain" description="Anti-sigma factor NepR" evidence="2">
    <location>
        <begin position="87"/>
        <end position="115"/>
    </location>
</feature>
<evidence type="ECO:0000259" key="2">
    <source>
        <dbReference type="Pfam" id="PF18557"/>
    </source>
</evidence>
<proteinExistence type="predicted"/>
<comment type="caution">
    <text evidence="3">The sequence shown here is derived from an EMBL/GenBank/DDBJ whole genome shotgun (WGS) entry which is preliminary data.</text>
</comment>
<sequence>MKVTSGVLKHFLLRSPEETFRAGRRMKIGVKGRVLGSSDMLPDAGASSDAAVGAGHSAMPDGVATQPSVPSGKSRKTASRRGGDGHVGNVLRSVYQSAVQEDIPAEMLDLLNKLD</sequence>
<protein>
    <recommendedName>
        <fullName evidence="2">Anti-sigma factor NepR domain-containing protein</fullName>
    </recommendedName>
</protein>